<comment type="caution">
    <text evidence="2">The sequence shown here is derived from an EMBL/GenBank/DDBJ whole genome shotgun (WGS) entry which is preliminary data.</text>
</comment>
<feature type="transmembrane region" description="Helical" evidence="1">
    <location>
        <begin position="52"/>
        <end position="70"/>
    </location>
</feature>
<keyword evidence="1" id="KW-1133">Transmembrane helix</keyword>
<evidence type="ECO:0000313" key="3">
    <source>
        <dbReference type="Proteomes" id="UP000309389"/>
    </source>
</evidence>
<sequence>MDEEQDEGWYRRKVGRDIEKGVNRLIGTVLALLGVFGGYLSLSSEVFSLVTHWPGLLVSAVLLVLARLCFKAKDSVIQGFGEGAEADIVHRDRR</sequence>
<dbReference type="AlphaFoldDB" id="A0A4T3F503"/>
<accession>A0A4T3F503</accession>
<name>A0A4T3F503_9SPHN</name>
<evidence type="ECO:0000256" key="1">
    <source>
        <dbReference type="SAM" id="Phobius"/>
    </source>
</evidence>
<keyword evidence="3" id="KW-1185">Reference proteome</keyword>
<dbReference type="RefSeq" id="WP_136692699.1">
    <property type="nucleotide sequence ID" value="NZ_SSHH01000001.1"/>
</dbReference>
<evidence type="ECO:0000313" key="2">
    <source>
        <dbReference type="EMBL" id="TIX51911.1"/>
    </source>
</evidence>
<gene>
    <name evidence="2" type="ORF">E5222_05590</name>
</gene>
<protein>
    <submittedName>
        <fullName evidence="2">Uncharacterized protein</fullName>
    </submittedName>
</protein>
<proteinExistence type="predicted"/>
<dbReference type="EMBL" id="SSHH01000001">
    <property type="protein sequence ID" value="TIX51911.1"/>
    <property type="molecule type" value="Genomic_DNA"/>
</dbReference>
<reference evidence="2 3" key="1">
    <citation type="submission" date="2019-04" db="EMBL/GenBank/DDBJ databases">
        <title>Altererythrobacter aquimixticola sp. nov., isolated from sediment of junction between the ocean and a freshwater spring.</title>
        <authorList>
            <person name="Yoon J.-H."/>
        </authorList>
    </citation>
    <scope>NUCLEOTIDE SEQUENCE [LARGE SCALE GENOMIC DNA]</scope>
    <source>
        <strain evidence="2 3">SSKS-13</strain>
    </source>
</reference>
<keyword evidence="1" id="KW-0812">Transmembrane</keyword>
<organism evidence="2 3">
    <name type="scientific">Alteraurantiacibacter aquimixticola</name>
    <dbReference type="NCBI Taxonomy" id="2489173"/>
    <lineage>
        <taxon>Bacteria</taxon>
        <taxon>Pseudomonadati</taxon>
        <taxon>Pseudomonadota</taxon>
        <taxon>Alphaproteobacteria</taxon>
        <taxon>Sphingomonadales</taxon>
        <taxon>Erythrobacteraceae</taxon>
        <taxon>Alteraurantiacibacter</taxon>
    </lineage>
</organism>
<dbReference type="Proteomes" id="UP000309389">
    <property type="component" value="Unassembled WGS sequence"/>
</dbReference>
<keyword evidence="1" id="KW-0472">Membrane</keyword>
<dbReference type="OrthoDB" id="7433251at2"/>
<feature type="transmembrane region" description="Helical" evidence="1">
    <location>
        <begin position="21"/>
        <end position="40"/>
    </location>
</feature>